<feature type="region of interest" description="Disordered" evidence="10">
    <location>
        <begin position="872"/>
        <end position="916"/>
    </location>
</feature>
<dbReference type="SUPFAM" id="SSF141072">
    <property type="entry name" value="CalX-like"/>
    <property type="match status" value="3"/>
</dbReference>
<dbReference type="InterPro" id="IPR059226">
    <property type="entry name" value="Choice_anch_Q_dom"/>
</dbReference>
<proteinExistence type="predicted"/>
<evidence type="ECO:0000256" key="2">
    <source>
        <dbReference type="ARBA" id="ARBA00004442"/>
    </source>
</evidence>
<evidence type="ECO:0000313" key="12">
    <source>
        <dbReference type="EMBL" id="MBD8526466.1"/>
    </source>
</evidence>
<dbReference type="InterPro" id="IPR003368">
    <property type="entry name" value="POMP_repeat"/>
</dbReference>
<reference evidence="12 13" key="1">
    <citation type="submission" date="2020-09" db="EMBL/GenBank/DDBJ databases">
        <title>Pseudoxanthomonas sp. CAU 1598 isolated from sand of Yaerae Beach.</title>
        <authorList>
            <person name="Kim W."/>
        </authorList>
    </citation>
    <scope>NUCLEOTIDE SEQUENCE [LARGE SCALE GENOMIC DNA]</scope>
    <source>
        <strain evidence="12 13">CAU 1598</strain>
    </source>
</reference>
<dbReference type="InterPro" id="IPR011050">
    <property type="entry name" value="Pectin_lyase_fold/virulence"/>
</dbReference>
<evidence type="ECO:0000256" key="10">
    <source>
        <dbReference type="SAM" id="MobiDB-lite"/>
    </source>
</evidence>
<gene>
    <name evidence="12" type="ORF">IFO71_12025</name>
</gene>
<organism evidence="12 13">
    <name type="scientific">Pseudomarimonas arenosa</name>
    <dbReference type="NCBI Taxonomy" id="2774145"/>
    <lineage>
        <taxon>Bacteria</taxon>
        <taxon>Pseudomonadati</taxon>
        <taxon>Pseudomonadota</taxon>
        <taxon>Gammaproteobacteria</taxon>
        <taxon>Lysobacterales</taxon>
        <taxon>Lysobacteraceae</taxon>
        <taxon>Pseudomarimonas</taxon>
    </lineage>
</organism>
<comment type="caution">
    <text evidence="12">The sequence shown here is derived from an EMBL/GenBank/DDBJ whole genome shotgun (WGS) entry which is preliminary data.</text>
</comment>
<evidence type="ECO:0000256" key="7">
    <source>
        <dbReference type="ARBA" id="ARBA00022837"/>
    </source>
</evidence>
<evidence type="ECO:0000259" key="11">
    <source>
        <dbReference type="Pfam" id="PF03160"/>
    </source>
</evidence>
<sequence length="916" mass="94875">MNTPFALQAADILVDSNADTLANDGACTLREALDNNEFQTQLWSDCAGGNGVDRITIASGLSAIELTSTLQLKRPAEIVGPNNRQIIRPATGMTTRLLDVLPSADGNYTIRNLQLSGARYAYAGVFGQGRGAAMRVDSAFNDVHVRLQNLFFADNQVTAVDPSNISGGGAIYISLNAASSIKIEDSVFNNNRVEDSGSASYGHGGAILSVASNLTVERSLFTNNIAQVLTSGGEGGAIYSLGSQLTLRGSTFESNASNGGGSAISTRFANLLMFDSLVANNAASPAVDFFASNNGQPAFLVVGNSMFEGNTATPLRVGSYSQVSIVGSSFGNNQVADNVAAISAGAANLDIVSSTFADNTSNHGSDGVGATTAGIRLDGGSLQLNDSSLINNDTFASSGQGASGIEAMNANVSIRNSVLSNTQFGEGNLWRRGTTTVNMQHSLLTPPDSAGEINGSNSNNVFTAVAAFGSLGDYGCATKIGYLGDRCVKLRPHSSFATSIINTGNSSRPNDQRGAGFARDDGNGVDIGAFELQDPQVDLDTAQVALPEGNSGTTPFTFNLRRNGDLRGSTSVQWEVQGQGSHPVDAADFAAAALPFGSAFFAQDEAETTVTVQVAGDSNAEFDETFRLQLTQISGGLPGTRTSASGIVLNDDSSFGSVATLALTPVVINQPEGSTFYGTHRFRVTRTQDTSGFCSFTLTIQGASSDPIEQGDLFSGNLGVALPYQLAPGETTADLEVRIQADSEFEGDEQFAVSLGAPSGCVINQNAREVFSTVFNDDSLFSISAVDADRAEGNAGANPYRFRVDRSGTTQQAATISWSAVGSGAQPASADDFVGATLPSGQVSFPPGVLSVELTVQVAGDTAAEGDEDFRVQLGNPRNGGSIDPLADAASGRIRNDDSSPPPAGNRIFSNGFEGP</sequence>
<dbReference type="InterPro" id="IPR038081">
    <property type="entry name" value="CalX-like_sf"/>
</dbReference>
<feature type="domain" description="Calx-beta" evidence="11">
    <location>
        <begin position="557"/>
        <end position="638"/>
    </location>
</feature>
<evidence type="ECO:0000256" key="4">
    <source>
        <dbReference type="ARBA" id="ARBA00022525"/>
    </source>
</evidence>
<dbReference type="GO" id="GO:0004930">
    <property type="term" value="F:G protein-coupled receptor activity"/>
    <property type="evidence" value="ECO:0007669"/>
    <property type="project" value="InterPro"/>
</dbReference>
<evidence type="ECO:0000313" key="13">
    <source>
        <dbReference type="Proteomes" id="UP000613768"/>
    </source>
</evidence>
<dbReference type="RefSeq" id="WP_192029886.1">
    <property type="nucleotide sequence ID" value="NZ_JACYTR010000023.1"/>
</dbReference>
<feature type="domain" description="Calx-beta" evidence="11">
    <location>
        <begin position="801"/>
        <end position="882"/>
    </location>
</feature>
<keyword evidence="9" id="KW-0998">Cell outer membrane</keyword>
<keyword evidence="5" id="KW-0732">Signal</keyword>
<evidence type="ECO:0000256" key="5">
    <source>
        <dbReference type="ARBA" id="ARBA00022729"/>
    </source>
</evidence>
<dbReference type="GO" id="GO:0009279">
    <property type="term" value="C:cell outer membrane"/>
    <property type="evidence" value="ECO:0007669"/>
    <property type="project" value="UniProtKB-SubCell"/>
</dbReference>
<evidence type="ECO:0000256" key="9">
    <source>
        <dbReference type="ARBA" id="ARBA00023237"/>
    </source>
</evidence>
<keyword evidence="13" id="KW-1185">Reference proteome</keyword>
<evidence type="ECO:0000256" key="8">
    <source>
        <dbReference type="ARBA" id="ARBA00023136"/>
    </source>
</evidence>
<keyword evidence="6" id="KW-0677">Repeat</keyword>
<protein>
    <recommendedName>
        <fullName evidence="11">Calx-beta domain-containing protein</fullName>
    </recommendedName>
</protein>
<feature type="domain" description="Calx-beta" evidence="11">
    <location>
        <begin position="727"/>
        <end position="760"/>
    </location>
</feature>
<comment type="subcellular location">
    <subcellularLocation>
        <location evidence="1">Cell envelope</location>
    </subcellularLocation>
    <subcellularLocation>
        <location evidence="2">Cell outer membrane</location>
    </subcellularLocation>
    <subcellularLocation>
        <location evidence="3">Secreted</location>
    </subcellularLocation>
</comment>
<dbReference type="Pfam" id="PF02415">
    <property type="entry name" value="Chlam_PMP"/>
    <property type="match status" value="1"/>
</dbReference>
<keyword evidence="8" id="KW-0472">Membrane</keyword>
<dbReference type="Proteomes" id="UP000613768">
    <property type="component" value="Unassembled WGS sequence"/>
</dbReference>
<keyword evidence="4" id="KW-0964">Secreted</keyword>
<dbReference type="SUPFAM" id="SSF51126">
    <property type="entry name" value="Pectin lyase-like"/>
    <property type="match status" value="1"/>
</dbReference>
<dbReference type="PANTHER" id="PTHR46682:SF1">
    <property type="entry name" value="ADHESION G-PROTEIN COUPLED RECEPTOR V1"/>
    <property type="match status" value="1"/>
</dbReference>
<dbReference type="PANTHER" id="PTHR46682">
    <property type="entry name" value="ADHESION G-PROTEIN COUPLED RECEPTOR V1"/>
    <property type="match status" value="1"/>
</dbReference>
<evidence type="ECO:0000256" key="3">
    <source>
        <dbReference type="ARBA" id="ARBA00004613"/>
    </source>
</evidence>
<dbReference type="InterPro" id="IPR026919">
    <property type="entry name" value="ADGRV1"/>
</dbReference>
<dbReference type="Pfam" id="PF03160">
    <property type="entry name" value="Calx-beta"/>
    <property type="match status" value="3"/>
</dbReference>
<name>A0AAW3ZQ75_9GAMM</name>
<dbReference type="Gene3D" id="2.60.40.2030">
    <property type="match status" value="3"/>
</dbReference>
<evidence type="ECO:0000256" key="1">
    <source>
        <dbReference type="ARBA" id="ARBA00004196"/>
    </source>
</evidence>
<dbReference type="GO" id="GO:0005576">
    <property type="term" value="C:extracellular region"/>
    <property type="evidence" value="ECO:0007669"/>
    <property type="project" value="UniProtKB-SubCell"/>
</dbReference>
<keyword evidence="7" id="KW-0106">Calcium</keyword>
<dbReference type="NCBIfam" id="NF041518">
    <property type="entry name" value="choice_anch_Q"/>
    <property type="match status" value="1"/>
</dbReference>
<dbReference type="AlphaFoldDB" id="A0AAW3ZQ75"/>
<dbReference type="EMBL" id="JACYTR010000023">
    <property type="protein sequence ID" value="MBD8526466.1"/>
    <property type="molecule type" value="Genomic_DNA"/>
</dbReference>
<evidence type="ECO:0000256" key="6">
    <source>
        <dbReference type="ARBA" id="ARBA00022737"/>
    </source>
</evidence>
<dbReference type="InterPro" id="IPR003644">
    <property type="entry name" value="Calx_beta"/>
</dbReference>
<accession>A0AAW3ZQ75</accession>